<evidence type="ECO:0000313" key="3">
    <source>
        <dbReference type="EMBL" id="ELT95883.1"/>
    </source>
</evidence>
<keyword evidence="2" id="KW-0472">Membrane</keyword>
<proteinExistence type="predicted"/>
<reference evidence="5" key="1">
    <citation type="submission" date="2012-12" db="EMBL/GenBank/DDBJ databases">
        <authorList>
            <person name="Hellsten U."/>
            <person name="Grimwood J."/>
            <person name="Chapman J.A."/>
            <person name="Shapiro H."/>
            <person name="Aerts A."/>
            <person name="Otillar R.P."/>
            <person name="Terry A.Y."/>
            <person name="Boore J.L."/>
            <person name="Simakov O."/>
            <person name="Marletaz F."/>
            <person name="Cho S.-J."/>
            <person name="Edsinger-Gonzales E."/>
            <person name="Havlak P."/>
            <person name="Kuo D.-H."/>
            <person name="Larsson T."/>
            <person name="Lv J."/>
            <person name="Arendt D."/>
            <person name="Savage R."/>
            <person name="Osoegawa K."/>
            <person name="de Jong P."/>
            <person name="Lindberg D.R."/>
            <person name="Seaver E.C."/>
            <person name="Weisblat D.A."/>
            <person name="Putnam N.H."/>
            <person name="Grigoriev I.V."/>
            <person name="Rokhsar D.S."/>
        </authorList>
    </citation>
    <scope>NUCLEOTIDE SEQUENCE</scope>
    <source>
        <strain evidence="5">I ESC-2004</strain>
    </source>
</reference>
<keyword evidence="2" id="KW-1133">Transmembrane helix</keyword>
<dbReference type="EMBL" id="KB308972">
    <property type="protein sequence ID" value="ELT95883.1"/>
    <property type="molecule type" value="Genomic_DNA"/>
</dbReference>
<dbReference type="EnsemblMetazoa" id="CapteT202923">
    <property type="protein sequence ID" value="CapteP202923"/>
    <property type="gene ID" value="CapteG202923"/>
</dbReference>
<sequence>MSAHWWILFFAAISCSLVSSLSMFRGDRGQRSNQGYLNPSSSANTSPLFSSDPNSPDDEAYWTPYGSSQEPGTLDRAHCVVTSAQNLGLKLSLLRAVLCIKYPHCDDRIQRLVDVCVEFQCESSCRLSADVDACLDMCIDTSLPQSQPESTGDDDLGVARSKRYRLGLYDCISSYCSALNGDDRKSCIVHYCHRSATAQ</sequence>
<reference evidence="3 5" key="2">
    <citation type="journal article" date="2013" name="Nature">
        <title>Insights into bilaterian evolution from three spiralian genomes.</title>
        <authorList>
            <person name="Simakov O."/>
            <person name="Marletaz F."/>
            <person name="Cho S.J."/>
            <person name="Edsinger-Gonzales E."/>
            <person name="Havlak P."/>
            <person name="Hellsten U."/>
            <person name="Kuo D.H."/>
            <person name="Larsson T."/>
            <person name="Lv J."/>
            <person name="Arendt D."/>
            <person name="Savage R."/>
            <person name="Osoegawa K."/>
            <person name="de Jong P."/>
            <person name="Grimwood J."/>
            <person name="Chapman J.A."/>
            <person name="Shapiro H."/>
            <person name="Aerts A."/>
            <person name="Otillar R.P."/>
            <person name="Terry A.Y."/>
            <person name="Boore J.L."/>
            <person name="Grigoriev I.V."/>
            <person name="Lindberg D.R."/>
            <person name="Seaver E.C."/>
            <person name="Weisblat D.A."/>
            <person name="Putnam N.H."/>
            <person name="Rokhsar D.S."/>
        </authorList>
    </citation>
    <scope>NUCLEOTIDE SEQUENCE</scope>
    <source>
        <strain evidence="3 5">I ESC-2004</strain>
    </source>
</reference>
<protein>
    <submittedName>
        <fullName evidence="3 4">Uncharacterized protein</fullName>
    </submittedName>
</protein>
<feature type="transmembrane region" description="Helical" evidence="2">
    <location>
        <begin position="6"/>
        <end position="24"/>
    </location>
</feature>
<feature type="compositionally biased region" description="Polar residues" evidence="1">
    <location>
        <begin position="35"/>
        <end position="54"/>
    </location>
</feature>
<evidence type="ECO:0000256" key="1">
    <source>
        <dbReference type="SAM" id="MobiDB-lite"/>
    </source>
</evidence>
<evidence type="ECO:0000313" key="5">
    <source>
        <dbReference type="Proteomes" id="UP000014760"/>
    </source>
</evidence>
<reference evidence="4" key="3">
    <citation type="submission" date="2015-06" db="UniProtKB">
        <authorList>
            <consortium name="EnsemblMetazoa"/>
        </authorList>
    </citation>
    <scope>IDENTIFICATION</scope>
</reference>
<dbReference type="HOGENOM" id="CLU_1373402_0_0_1"/>
<accession>R7TPT6</accession>
<keyword evidence="5" id="KW-1185">Reference proteome</keyword>
<gene>
    <name evidence="3" type="ORF">CAPTEDRAFT_202923</name>
</gene>
<feature type="region of interest" description="Disordered" evidence="1">
    <location>
        <begin position="35"/>
        <end position="55"/>
    </location>
</feature>
<dbReference type="Proteomes" id="UP000014760">
    <property type="component" value="Unassembled WGS sequence"/>
</dbReference>
<dbReference type="OrthoDB" id="10654310at2759"/>
<evidence type="ECO:0000256" key="2">
    <source>
        <dbReference type="SAM" id="Phobius"/>
    </source>
</evidence>
<organism evidence="3">
    <name type="scientific">Capitella teleta</name>
    <name type="common">Polychaete worm</name>
    <dbReference type="NCBI Taxonomy" id="283909"/>
    <lineage>
        <taxon>Eukaryota</taxon>
        <taxon>Metazoa</taxon>
        <taxon>Spiralia</taxon>
        <taxon>Lophotrochozoa</taxon>
        <taxon>Annelida</taxon>
        <taxon>Polychaeta</taxon>
        <taxon>Sedentaria</taxon>
        <taxon>Scolecida</taxon>
        <taxon>Capitellidae</taxon>
        <taxon>Capitella</taxon>
    </lineage>
</organism>
<evidence type="ECO:0000313" key="4">
    <source>
        <dbReference type="EnsemblMetazoa" id="CapteP202923"/>
    </source>
</evidence>
<dbReference type="AlphaFoldDB" id="R7TPT6"/>
<dbReference type="EMBL" id="AMQN01011592">
    <property type="status" value="NOT_ANNOTATED_CDS"/>
    <property type="molecule type" value="Genomic_DNA"/>
</dbReference>
<keyword evidence="2" id="KW-0812">Transmembrane</keyword>
<name>R7TPT6_CAPTE</name>